<evidence type="ECO:0000259" key="5">
    <source>
        <dbReference type="Pfam" id="PF00234"/>
    </source>
</evidence>
<evidence type="ECO:0000256" key="3">
    <source>
        <dbReference type="ARBA" id="ARBA00023121"/>
    </source>
</evidence>
<keyword evidence="7" id="KW-1185">Reference proteome</keyword>
<feature type="non-terminal residue" evidence="6">
    <location>
        <position position="1"/>
    </location>
</feature>
<dbReference type="InterPro" id="IPR016140">
    <property type="entry name" value="Bifunc_inhib/LTP/seed_store"/>
</dbReference>
<proteinExistence type="inferred from homology"/>
<comment type="caution">
    <text evidence="6">The sequence shown here is derived from an EMBL/GenBank/DDBJ whole genome shotgun (WGS) entry which is preliminary data.</text>
</comment>
<protein>
    <recommendedName>
        <fullName evidence="5">Bifunctional inhibitor/plant lipid transfer protein/seed storage helical domain-containing protein</fullName>
    </recommendedName>
</protein>
<dbReference type="SUPFAM" id="SSF47699">
    <property type="entry name" value="Bifunctional inhibitor/lipid-transfer protein/seed storage 2S albumin"/>
    <property type="match status" value="1"/>
</dbReference>
<keyword evidence="3" id="KW-0446">Lipid-binding</keyword>
<accession>S8C9H3</accession>
<comment type="similarity">
    <text evidence="1">Belongs to the plant LTP family.</text>
</comment>
<name>S8C9H3_9LAMI</name>
<dbReference type="InterPro" id="IPR000528">
    <property type="entry name" value="Plant_nsLTP"/>
</dbReference>
<dbReference type="EMBL" id="AUSU01007160">
    <property type="protein sequence ID" value="EPS60996.1"/>
    <property type="molecule type" value="Genomic_DNA"/>
</dbReference>
<evidence type="ECO:0000256" key="2">
    <source>
        <dbReference type="ARBA" id="ARBA00022448"/>
    </source>
</evidence>
<feature type="chain" id="PRO_5012316777" description="Bifunctional inhibitor/plant lipid transfer protein/seed storage helical domain-containing protein" evidence="4">
    <location>
        <begin position="16"/>
        <end position="117"/>
    </location>
</feature>
<dbReference type="OrthoDB" id="1890443at2759"/>
<dbReference type="Gene3D" id="1.10.110.10">
    <property type="entry name" value="Plant lipid-transfer and hydrophobic proteins"/>
    <property type="match status" value="1"/>
</dbReference>
<dbReference type="GO" id="GO:0006869">
    <property type="term" value="P:lipid transport"/>
    <property type="evidence" value="ECO:0007669"/>
    <property type="project" value="InterPro"/>
</dbReference>
<evidence type="ECO:0000256" key="4">
    <source>
        <dbReference type="SAM" id="SignalP"/>
    </source>
</evidence>
<reference evidence="6 7" key="1">
    <citation type="journal article" date="2013" name="BMC Genomics">
        <title>The miniature genome of a carnivorous plant Genlisea aurea contains a low number of genes and short non-coding sequences.</title>
        <authorList>
            <person name="Leushkin E.V."/>
            <person name="Sutormin R.A."/>
            <person name="Nabieva E.R."/>
            <person name="Penin A.A."/>
            <person name="Kondrashov A.S."/>
            <person name="Logacheva M.D."/>
        </authorList>
    </citation>
    <scope>NUCLEOTIDE SEQUENCE [LARGE SCALE GENOMIC DNA]</scope>
</reference>
<evidence type="ECO:0000256" key="1">
    <source>
        <dbReference type="ARBA" id="ARBA00009748"/>
    </source>
</evidence>
<organism evidence="6 7">
    <name type="scientific">Genlisea aurea</name>
    <dbReference type="NCBI Taxonomy" id="192259"/>
    <lineage>
        <taxon>Eukaryota</taxon>
        <taxon>Viridiplantae</taxon>
        <taxon>Streptophyta</taxon>
        <taxon>Embryophyta</taxon>
        <taxon>Tracheophyta</taxon>
        <taxon>Spermatophyta</taxon>
        <taxon>Magnoliopsida</taxon>
        <taxon>eudicotyledons</taxon>
        <taxon>Gunneridae</taxon>
        <taxon>Pentapetalae</taxon>
        <taxon>asterids</taxon>
        <taxon>lamiids</taxon>
        <taxon>Lamiales</taxon>
        <taxon>Lentibulariaceae</taxon>
        <taxon>Genlisea</taxon>
    </lineage>
</organism>
<feature type="non-terminal residue" evidence="6">
    <location>
        <position position="117"/>
    </location>
</feature>
<keyword evidence="4" id="KW-0732">Signal</keyword>
<dbReference type="InterPro" id="IPR036312">
    <property type="entry name" value="Bifun_inhib/LTP/seed_sf"/>
</dbReference>
<keyword evidence="2" id="KW-0813">Transport</keyword>
<dbReference type="Proteomes" id="UP000015453">
    <property type="component" value="Unassembled WGS sequence"/>
</dbReference>
<dbReference type="Pfam" id="PF00234">
    <property type="entry name" value="Tryp_alpha_amyl"/>
    <property type="match status" value="1"/>
</dbReference>
<gene>
    <name evidence="6" type="ORF">M569_13806</name>
</gene>
<feature type="signal peptide" evidence="4">
    <location>
        <begin position="1"/>
        <end position="15"/>
    </location>
</feature>
<feature type="domain" description="Bifunctional inhibitor/plant lipid transfer protein/seed storage helical" evidence="5">
    <location>
        <begin position="29"/>
        <end position="116"/>
    </location>
</feature>
<dbReference type="PRINTS" id="PR00382">
    <property type="entry name" value="LIPIDTRNSFER"/>
</dbReference>
<evidence type="ECO:0000313" key="6">
    <source>
        <dbReference type="EMBL" id="EPS60996.1"/>
    </source>
</evidence>
<evidence type="ECO:0000313" key="7">
    <source>
        <dbReference type="Proteomes" id="UP000015453"/>
    </source>
</evidence>
<sequence>VVVAILAAMYGGAEGQNCGSLYPAISFWLTPCLQYSAPLPPFGITFYPAFYPCCAGLGSLLSYTSYTNHTLDCLCVQSYLSSASGFYSTLNTNTLQSLPSSCGVTLPFTVSTSFNCT</sequence>
<dbReference type="GO" id="GO:0008289">
    <property type="term" value="F:lipid binding"/>
    <property type="evidence" value="ECO:0007669"/>
    <property type="project" value="UniProtKB-KW"/>
</dbReference>
<dbReference type="AlphaFoldDB" id="S8C9H3"/>